<comment type="caution">
    <text evidence="2">The sequence shown here is derived from an EMBL/GenBank/DDBJ whole genome shotgun (WGS) entry which is preliminary data.</text>
</comment>
<feature type="transmembrane region" description="Helical" evidence="1">
    <location>
        <begin position="127"/>
        <end position="149"/>
    </location>
</feature>
<feature type="transmembrane region" description="Helical" evidence="1">
    <location>
        <begin position="71"/>
        <end position="92"/>
    </location>
</feature>
<evidence type="ECO:0000256" key="1">
    <source>
        <dbReference type="SAM" id="Phobius"/>
    </source>
</evidence>
<keyword evidence="3" id="KW-1185">Reference proteome</keyword>
<dbReference type="EMBL" id="SMZO01000029">
    <property type="protein sequence ID" value="TDL86810.1"/>
    <property type="molecule type" value="Genomic_DNA"/>
</dbReference>
<dbReference type="InterPro" id="IPR051082">
    <property type="entry name" value="Pentapeptide-BTB/POZ_domain"/>
</dbReference>
<accession>A0A4R6ARS8</accession>
<dbReference type="PANTHER" id="PTHR14136:SF17">
    <property type="entry name" value="BTB_POZ DOMAIN-CONTAINING PROTEIN KCTD9"/>
    <property type="match status" value="1"/>
</dbReference>
<dbReference type="InterPro" id="IPR001646">
    <property type="entry name" value="5peptide_repeat"/>
</dbReference>
<feature type="transmembrane region" description="Helical" evidence="1">
    <location>
        <begin position="23"/>
        <end position="43"/>
    </location>
</feature>
<gene>
    <name evidence="2" type="ORF">E2L05_12885</name>
</gene>
<evidence type="ECO:0000313" key="3">
    <source>
        <dbReference type="Proteomes" id="UP000294562"/>
    </source>
</evidence>
<keyword evidence="1" id="KW-1133">Transmembrane helix</keyword>
<dbReference type="SUPFAM" id="SSF141571">
    <property type="entry name" value="Pentapeptide repeat-like"/>
    <property type="match status" value="1"/>
</dbReference>
<evidence type="ECO:0000313" key="2">
    <source>
        <dbReference type="EMBL" id="TDL86810.1"/>
    </source>
</evidence>
<sequence>MDQFITWDAGGTTIHVPAIPNGIGLVVTLFGFGAGLALLLWVLRNWEKRRAVGLAISNWANLAKRFFTTKYLWLVLPLAATAIVWALANYVWQLPGILHDVLARLGALLKTNTTTTHEATNTSIRNLGYTFAALAGALAIFATIPFQLIKVWVNERSTRTAEENLTTNLINQAVANLGAQKEVNRLCRTVTYTKDGKPKAMFQWYDEPHELPDADTDENGHLQRKTEIWRHVTVNLPNLVVRYGALASLQRIADDSDRYSHTVTKLLSDYIRTTANETFDEARPRNDKEKEILKPRADFDSALAVLAQLPKTQKTKAPAPQFRTDLSRINLQRCDLAGYDFSHMNLDFAQFQNARLFETKFSGASLKHANFAGATLMLAVLDHADLSSAKLERADLANSSLIGATFTKASFSRKAALFNSNMRDIDLRGASLIKAKLNNSNLQRAKLQHARLDKAELNHADLRNAILTDASLEQAELKRTWIDGADFSGSNLFEVEFEWKKNSFSPKSLRGAGLASVDLSHPFQCGKVKDLGALLSQSFGDASVKLPEGLKAGQPPLEHWSTQNLDLNDFKNAWRRHQSDIGYIPSSRVPI</sequence>
<dbReference type="Pfam" id="PF00805">
    <property type="entry name" value="Pentapeptide"/>
    <property type="match status" value="2"/>
</dbReference>
<protein>
    <submittedName>
        <fullName evidence="2">Pentapeptide repeat-containing protein</fullName>
    </submittedName>
</protein>
<reference evidence="2 3" key="1">
    <citation type="submission" date="2019-03" db="EMBL/GenBank/DDBJ databases">
        <title>Rhodobacteraceae bacterium SM1902, a new member of the family Rhodobacteraceae isolated from Yantai.</title>
        <authorList>
            <person name="Sun Y."/>
        </authorList>
    </citation>
    <scope>NUCLEOTIDE SEQUENCE [LARGE SCALE GENOMIC DNA]</scope>
    <source>
        <strain evidence="2 3">SM1902</strain>
    </source>
</reference>
<dbReference type="Proteomes" id="UP000294562">
    <property type="component" value="Unassembled WGS sequence"/>
</dbReference>
<proteinExistence type="predicted"/>
<keyword evidence="1" id="KW-0472">Membrane</keyword>
<dbReference type="OrthoDB" id="7837851at2"/>
<dbReference type="RefSeq" id="WP_133343314.1">
    <property type="nucleotide sequence ID" value="NZ_SMZO01000029.1"/>
</dbReference>
<name>A0A4R6ARS8_9RHOB</name>
<dbReference type="PANTHER" id="PTHR14136">
    <property type="entry name" value="BTB_POZ DOMAIN-CONTAINING PROTEIN KCTD9"/>
    <property type="match status" value="1"/>
</dbReference>
<organism evidence="2 3">
    <name type="scientific">Meridianimarinicoccus aquatilis</name>
    <dbReference type="NCBI Taxonomy" id="2552766"/>
    <lineage>
        <taxon>Bacteria</taxon>
        <taxon>Pseudomonadati</taxon>
        <taxon>Pseudomonadota</taxon>
        <taxon>Alphaproteobacteria</taxon>
        <taxon>Rhodobacterales</taxon>
        <taxon>Paracoccaceae</taxon>
        <taxon>Meridianimarinicoccus</taxon>
    </lineage>
</organism>
<keyword evidence="1" id="KW-0812">Transmembrane</keyword>
<dbReference type="Gene3D" id="2.160.20.80">
    <property type="entry name" value="E3 ubiquitin-protein ligase SopA"/>
    <property type="match status" value="2"/>
</dbReference>
<dbReference type="AlphaFoldDB" id="A0A4R6ARS8"/>